<evidence type="ECO:0000313" key="8">
    <source>
        <dbReference type="EMBL" id="PKU61072.1"/>
    </source>
</evidence>
<keyword evidence="9" id="KW-1185">Reference proteome</keyword>
<keyword evidence="6" id="KW-0472">Membrane</keyword>
<reference evidence="8 9" key="2">
    <citation type="journal article" date="2017" name="Nature">
        <title>The Apostasia genome and the evolution of orchids.</title>
        <authorList>
            <person name="Zhang G.Q."/>
            <person name="Liu K.W."/>
            <person name="Li Z."/>
            <person name="Lohaus R."/>
            <person name="Hsiao Y.Y."/>
            <person name="Niu S.C."/>
            <person name="Wang J.Y."/>
            <person name="Lin Y.C."/>
            <person name="Xu Q."/>
            <person name="Chen L.J."/>
            <person name="Yoshida K."/>
            <person name="Fujiwara S."/>
            <person name="Wang Z.W."/>
            <person name="Zhang Y.Q."/>
            <person name="Mitsuda N."/>
            <person name="Wang M."/>
            <person name="Liu G.H."/>
            <person name="Pecoraro L."/>
            <person name="Huang H.X."/>
            <person name="Xiao X.J."/>
            <person name="Lin M."/>
            <person name="Wu X.Y."/>
            <person name="Wu W.L."/>
            <person name="Chen Y.Y."/>
            <person name="Chang S.B."/>
            <person name="Sakamoto S."/>
            <person name="Ohme-Takagi M."/>
            <person name="Yagi M."/>
            <person name="Zeng S.J."/>
            <person name="Shen C.Y."/>
            <person name="Yeh C.M."/>
            <person name="Luo Y.B."/>
            <person name="Tsai W.C."/>
            <person name="Van de Peer Y."/>
            <person name="Liu Z.J."/>
        </authorList>
    </citation>
    <scope>NUCLEOTIDE SEQUENCE [LARGE SCALE GENOMIC DNA]</scope>
    <source>
        <tissue evidence="8">The whole plant</tissue>
    </source>
</reference>
<keyword evidence="3" id="KW-0813">Transport</keyword>
<dbReference type="InterPro" id="IPR044677">
    <property type="entry name" value="SLC25A3/Pic2/Mir1-like"/>
</dbReference>
<keyword evidence="6" id="KW-0812">Transmembrane</keyword>
<dbReference type="EMBL" id="KZ504811">
    <property type="protein sequence ID" value="PKU61072.1"/>
    <property type="molecule type" value="Genomic_DNA"/>
</dbReference>
<dbReference type="AlphaFoldDB" id="A0A2I0VCD6"/>
<dbReference type="GO" id="GO:0005315">
    <property type="term" value="F:phosphate transmembrane transporter activity"/>
    <property type="evidence" value="ECO:0007669"/>
    <property type="project" value="InterPro"/>
</dbReference>
<evidence type="ECO:0000256" key="4">
    <source>
        <dbReference type="ARBA" id="ARBA00022737"/>
    </source>
</evidence>
<accession>A0A2I0VCD6</accession>
<sequence length="96" mass="10195">MEAVKDRIQTQLGFARRLSDGLPKIVKSEGALGYDACYVAGILCTVVTQLADNLVSFHNKAKEATIVNAVNKLAISALFTRGLPLCIVMIGTLSGT</sequence>
<dbReference type="GO" id="GO:0005743">
    <property type="term" value="C:mitochondrial inner membrane"/>
    <property type="evidence" value="ECO:0007669"/>
    <property type="project" value="UniProtKB-SubCell"/>
</dbReference>
<dbReference type="GO" id="GO:1990547">
    <property type="term" value="P:mitochondrial phosphate ion transmembrane transport"/>
    <property type="evidence" value="ECO:0007669"/>
    <property type="project" value="InterPro"/>
</dbReference>
<evidence type="ECO:0000256" key="5">
    <source>
        <dbReference type="ARBA" id="ARBA00022792"/>
    </source>
</evidence>
<reference evidence="8 9" key="1">
    <citation type="journal article" date="2016" name="Sci. Rep.">
        <title>The Dendrobium catenatum Lindl. genome sequence provides insights into polysaccharide synthase, floral development and adaptive evolution.</title>
        <authorList>
            <person name="Zhang G.Q."/>
            <person name="Xu Q."/>
            <person name="Bian C."/>
            <person name="Tsai W.C."/>
            <person name="Yeh C.M."/>
            <person name="Liu K.W."/>
            <person name="Yoshida K."/>
            <person name="Zhang L.S."/>
            <person name="Chang S.B."/>
            <person name="Chen F."/>
            <person name="Shi Y."/>
            <person name="Su Y.Y."/>
            <person name="Zhang Y.Q."/>
            <person name="Chen L.J."/>
            <person name="Yin Y."/>
            <person name="Lin M."/>
            <person name="Huang H."/>
            <person name="Deng H."/>
            <person name="Wang Z.W."/>
            <person name="Zhu S.L."/>
            <person name="Zhao X."/>
            <person name="Deng C."/>
            <person name="Niu S.C."/>
            <person name="Huang J."/>
            <person name="Wang M."/>
            <person name="Liu G.H."/>
            <person name="Yang H.J."/>
            <person name="Xiao X.J."/>
            <person name="Hsiao Y.Y."/>
            <person name="Wu W.L."/>
            <person name="Chen Y.Y."/>
            <person name="Mitsuda N."/>
            <person name="Ohme-Takagi M."/>
            <person name="Luo Y.B."/>
            <person name="Van de Peer Y."/>
            <person name="Liu Z.J."/>
        </authorList>
    </citation>
    <scope>NUCLEOTIDE SEQUENCE [LARGE SCALE GENOMIC DNA]</scope>
    <source>
        <tissue evidence="8">The whole plant</tissue>
    </source>
</reference>
<evidence type="ECO:0000256" key="1">
    <source>
        <dbReference type="ARBA" id="ARBA00004448"/>
    </source>
</evidence>
<comment type="similarity">
    <text evidence="2">Belongs to the mitochondrial carrier (TC 2.A.29) family.</text>
</comment>
<evidence type="ECO:0000256" key="2">
    <source>
        <dbReference type="ARBA" id="ARBA00006375"/>
    </source>
</evidence>
<keyword evidence="6" id="KW-1133">Transmembrane helix</keyword>
<evidence type="ECO:0000256" key="6">
    <source>
        <dbReference type="ARBA" id="ARBA00022989"/>
    </source>
</evidence>
<dbReference type="Proteomes" id="UP000233837">
    <property type="component" value="Unassembled WGS sequence"/>
</dbReference>
<evidence type="ECO:0000256" key="7">
    <source>
        <dbReference type="ARBA" id="ARBA00023128"/>
    </source>
</evidence>
<keyword evidence="7" id="KW-0496">Mitochondrion</keyword>
<organism evidence="8 9">
    <name type="scientific">Dendrobium catenatum</name>
    <dbReference type="NCBI Taxonomy" id="906689"/>
    <lineage>
        <taxon>Eukaryota</taxon>
        <taxon>Viridiplantae</taxon>
        <taxon>Streptophyta</taxon>
        <taxon>Embryophyta</taxon>
        <taxon>Tracheophyta</taxon>
        <taxon>Spermatophyta</taxon>
        <taxon>Magnoliopsida</taxon>
        <taxon>Liliopsida</taxon>
        <taxon>Asparagales</taxon>
        <taxon>Orchidaceae</taxon>
        <taxon>Epidendroideae</taxon>
        <taxon>Malaxideae</taxon>
        <taxon>Dendrobiinae</taxon>
        <taxon>Dendrobium</taxon>
    </lineage>
</organism>
<dbReference type="STRING" id="906689.A0A2I0VCD6"/>
<keyword evidence="5" id="KW-0999">Mitochondrion inner membrane</keyword>
<comment type="subcellular location">
    <subcellularLocation>
        <location evidence="1">Mitochondrion inner membrane</location>
        <topology evidence="1">Multi-pass membrane protein</topology>
    </subcellularLocation>
</comment>
<dbReference type="PANTHER" id="PTHR45671:SF10">
    <property type="entry name" value="SOLUTE CARRIER FAMILY 25 MEMBER 3"/>
    <property type="match status" value="1"/>
</dbReference>
<protein>
    <submittedName>
        <fullName evidence="8">Mitochondrial phosphate carrier protein 2, mitochondrial</fullName>
    </submittedName>
</protein>
<proteinExistence type="inferred from homology"/>
<evidence type="ECO:0000313" key="9">
    <source>
        <dbReference type="Proteomes" id="UP000233837"/>
    </source>
</evidence>
<name>A0A2I0VCD6_9ASPA</name>
<gene>
    <name evidence="8" type="primary">MPT2</name>
    <name evidence="8" type="ORF">MA16_Dca028091</name>
</gene>
<evidence type="ECO:0000256" key="3">
    <source>
        <dbReference type="ARBA" id="ARBA00022448"/>
    </source>
</evidence>
<dbReference type="PANTHER" id="PTHR45671">
    <property type="entry name" value="SOLUTE CARRIER FAMILY 25 (MITOCHONDRIAL CARRIER PHOSPHATE CARRIER), MEMBER 3, LIKE-RELATED-RELATED"/>
    <property type="match status" value="1"/>
</dbReference>
<keyword evidence="4" id="KW-0677">Repeat</keyword>